<evidence type="ECO:0000313" key="7">
    <source>
        <dbReference type="Proteomes" id="UP000466931"/>
    </source>
</evidence>
<dbReference type="PANTHER" id="PTHR33630">
    <property type="entry name" value="CUTINASE RV1984C-RELATED-RELATED"/>
    <property type="match status" value="1"/>
</dbReference>
<evidence type="ECO:0000256" key="1">
    <source>
        <dbReference type="ARBA" id="ARBA00007534"/>
    </source>
</evidence>
<dbReference type="SUPFAM" id="SSF53474">
    <property type="entry name" value="alpha/beta-Hydrolases"/>
    <property type="match status" value="1"/>
</dbReference>
<keyword evidence="2" id="KW-0719">Serine esterase</keyword>
<sequence>MEGTVVARRFRAAALAAAVAVGVWTCGTATAAPTDPSCADFHWIGAAGSGQRDGAKLAVNDGMGDVVYQTYQQVRMTVVASGRTITAEAVRYPAAPVPLEGGIGGWLDFLGSVDEGTDATAEQFEAFTERCPDTLVVLAGYSQGAMIVHRNLYDIADHPQLAAALLIADGDRLPGDTTIKMGSTAYSPGLGKGVAQEHSFLASTNTSPLPPAVGARTISVCDVGDPVCDYDPDSDEVSPASVEVHTAYAPAASGAHAWGAPLLSLLARAEAQTPARPVA</sequence>
<reference evidence="6" key="2">
    <citation type="submission" date="2020-02" db="EMBL/GenBank/DDBJ databases">
        <authorList>
            <person name="Matsumoto Y."/>
            <person name="Motooka D."/>
            <person name="Nakamura S."/>
        </authorList>
    </citation>
    <scope>NUCLEOTIDE SEQUENCE</scope>
    <source>
        <strain evidence="6">JCM 13671</strain>
    </source>
</reference>
<feature type="chain" id="PRO_5029565400" evidence="5">
    <location>
        <begin position="32"/>
        <end position="279"/>
    </location>
</feature>
<evidence type="ECO:0000313" key="6">
    <source>
        <dbReference type="EMBL" id="BBZ36160.1"/>
    </source>
</evidence>
<protein>
    <submittedName>
        <fullName evidence="6">Cutinase</fullName>
    </submittedName>
</protein>
<dbReference type="InterPro" id="IPR000675">
    <property type="entry name" value="Cutinase/axe"/>
</dbReference>
<keyword evidence="3" id="KW-0378">Hydrolase</keyword>
<reference evidence="6" key="1">
    <citation type="journal article" date="2019" name="Emerg. Microbes Infect.">
        <title>Comprehensive subspecies identification of 175 nontuberculous mycobacteria species based on 7547 genomic profiles.</title>
        <authorList>
            <person name="Matsumoto Y."/>
            <person name="Kinjo T."/>
            <person name="Motooka D."/>
            <person name="Nabeya D."/>
            <person name="Jung N."/>
            <person name="Uechi K."/>
            <person name="Horii T."/>
            <person name="Iida T."/>
            <person name="Fujita J."/>
            <person name="Nakamura S."/>
        </authorList>
    </citation>
    <scope>NUCLEOTIDE SEQUENCE [LARGE SCALE GENOMIC DNA]</scope>
    <source>
        <strain evidence="6">JCM 13671</strain>
    </source>
</reference>
<dbReference type="Proteomes" id="UP000466931">
    <property type="component" value="Chromosome"/>
</dbReference>
<dbReference type="InterPro" id="IPR029058">
    <property type="entry name" value="AB_hydrolase_fold"/>
</dbReference>
<keyword evidence="5" id="KW-0732">Signal</keyword>
<dbReference type="EMBL" id="AP022612">
    <property type="protein sequence ID" value="BBZ36160.1"/>
    <property type="molecule type" value="Genomic_DNA"/>
</dbReference>
<keyword evidence="4" id="KW-1015">Disulfide bond</keyword>
<organism evidence="6 7">
    <name type="scientific">Mycolicibacterium confluentis</name>
    <dbReference type="NCBI Taxonomy" id="28047"/>
    <lineage>
        <taxon>Bacteria</taxon>
        <taxon>Bacillati</taxon>
        <taxon>Actinomycetota</taxon>
        <taxon>Actinomycetes</taxon>
        <taxon>Mycobacteriales</taxon>
        <taxon>Mycobacteriaceae</taxon>
        <taxon>Mycolicibacterium</taxon>
    </lineage>
</organism>
<dbReference type="Pfam" id="PF01083">
    <property type="entry name" value="Cutinase"/>
    <property type="match status" value="1"/>
</dbReference>
<evidence type="ECO:0000256" key="2">
    <source>
        <dbReference type="ARBA" id="ARBA00022487"/>
    </source>
</evidence>
<dbReference type="SMART" id="SM01110">
    <property type="entry name" value="Cutinase"/>
    <property type="match status" value="1"/>
</dbReference>
<feature type="signal peptide" evidence="5">
    <location>
        <begin position="1"/>
        <end position="31"/>
    </location>
</feature>
<dbReference type="GO" id="GO:0052689">
    <property type="term" value="F:carboxylic ester hydrolase activity"/>
    <property type="evidence" value="ECO:0007669"/>
    <property type="project" value="UniProtKB-KW"/>
</dbReference>
<keyword evidence="7" id="KW-1185">Reference proteome</keyword>
<evidence type="ECO:0000256" key="4">
    <source>
        <dbReference type="ARBA" id="ARBA00023157"/>
    </source>
</evidence>
<accession>A0A7I7Y382</accession>
<proteinExistence type="inferred from homology"/>
<dbReference type="Gene3D" id="3.40.50.1820">
    <property type="entry name" value="alpha/beta hydrolase"/>
    <property type="match status" value="1"/>
</dbReference>
<dbReference type="PANTHER" id="PTHR33630:SF9">
    <property type="entry name" value="CUTINASE 4"/>
    <property type="match status" value="1"/>
</dbReference>
<comment type="similarity">
    <text evidence="1">Belongs to the cutinase family.</text>
</comment>
<name>A0A7I7Y382_9MYCO</name>
<dbReference type="AlphaFoldDB" id="A0A7I7Y382"/>
<evidence type="ECO:0000256" key="5">
    <source>
        <dbReference type="SAM" id="SignalP"/>
    </source>
</evidence>
<evidence type="ECO:0000256" key="3">
    <source>
        <dbReference type="ARBA" id="ARBA00022801"/>
    </source>
</evidence>
<gene>
    <name evidence="6" type="ORF">MCNF_47650</name>
</gene>